<gene>
    <name evidence="4" type="ORF">E5167_13585</name>
</gene>
<name>A0A4U0EMR2_9FLAO</name>
<feature type="chain" id="PRO_5020282356" evidence="2">
    <location>
        <begin position="29"/>
        <end position="202"/>
    </location>
</feature>
<organism evidence="4 5">
    <name type="scientific">Pontimicrobium aquaticum</name>
    <dbReference type="NCBI Taxonomy" id="2565367"/>
    <lineage>
        <taxon>Bacteria</taxon>
        <taxon>Pseudomonadati</taxon>
        <taxon>Bacteroidota</taxon>
        <taxon>Flavobacteriia</taxon>
        <taxon>Flavobacteriales</taxon>
        <taxon>Flavobacteriaceae</taxon>
        <taxon>Pontimicrobium</taxon>
    </lineage>
</organism>
<evidence type="ECO:0000313" key="4">
    <source>
        <dbReference type="EMBL" id="TJY32865.1"/>
    </source>
</evidence>
<dbReference type="NCBIfam" id="TIGR04183">
    <property type="entry name" value="Por_Secre_tail"/>
    <property type="match status" value="1"/>
</dbReference>
<dbReference type="Pfam" id="PF18962">
    <property type="entry name" value="Por_Secre_tail"/>
    <property type="match status" value="1"/>
</dbReference>
<feature type="domain" description="Secretion system C-terminal sorting" evidence="3">
    <location>
        <begin position="127"/>
        <end position="200"/>
    </location>
</feature>
<dbReference type="OrthoDB" id="9801383at2"/>
<sequence length="202" mass="22226">MQKKIPKMKHKYFLIFLLAVLSFNDINSQTCPEVSFVLEQPTQQVIFAFDDPGPSCASRPTAIVIDGSAFVLGNCDTYSSRYILSSGSGVLDPNNYSVTYGGSTCDYNGGTLLGLDDSFHINKTLKLFPNPITSTNELTVSFAINASAKISVYTLLGKEVMHEKLINEKSKKIDISSLSNGMYLMQLKLNNLTVTKKFVVNN</sequence>
<reference evidence="4 5" key="1">
    <citation type="submission" date="2019-04" db="EMBL/GenBank/DDBJ databases">
        <title>Lacinutrix sp. nov., isolated from marine water.</title>
        <authorList>
            <person name="Kim W."/>
        </authorList>
    </citation>
    <scope>NUCLEOTIDE SEQUENCE [LARGE SCALE GENOMIC DNA]</scope>
    <source>
        <strain evidence="4 5">CAU 1491</strain>
    </source>
</reference>
<protein>
    <submittedName>
        <fullName evidence="4">T9SS type A sorting domain-containing protein</fullName>
    </submittedName>
</protein>
<feature type="signal peptide" evidence="2">
    <location>
        <begin position="1"/>
        <end position="28"/>
    </location>
</feature>
<keyword evidence="1 2" id="KW-0732">Signal</keyword>
<evidence type="ECO:0000313" key="5">
    <source>
        <dbReference type="Proteomes" id="UP000307657"/>
    </source>
</evidence>
<accession>A0A4U0EMR2</accession>
<dbReference type="Gene3D" id="2.60.40.3080">
    <property type="match status" value="1"/>
</dbReference>
<dbReference type="Proteomes" id="UP000307657">
    <property type="component" value="Unassembled WGS sequence"/>
</dbReference>
<dbReference type="EMBL" id="SUPL01000008">
    <property type="protein sequence ID" value="TJY32865.1"/>
    <property type="molecule type" value="Genomic_DNA"/>
</dbReference>
<proteinExistence type="predicted"/>
<keyword evidence="5" id="KW-1185">Reference proteome</keyword>
<evidence type="ECO:0000256" key="1">
    <source>
        <dbReference type="ARBA" id="ARBA00022729"/>
    </source>
</evidence>
<dbReference type="AlphaFoldDB" id="A0A4U0EMR2"/>
<evidence type="ECO:0000256" key="2">
    <source>
        <dbReference type="SAM" id="SignalP"/>
    </source>
</evidence>
<dbReference type="InterPro" id="IPR026444">
    <property type="entry name" value="Secre_tail"/>
</dbReference>
<evidence type="ECO:0000259" key="3">
    <source>
        <dbReference type="Pfam" id="PF18962"/>
    </source>
</evidence>
<comment type="caution">
    <text evidence="4">The sequence shown here is derived from an EMBL/GenBank/DDBJ whole genome shotgun (WGS) entry which is preliminary data.</text>
</comment>